<sequence>MGDAFDDWLIDKILLLRNGSVIASGIKRVEQILWPDGIFITKHPKRQQPPQTANSPKSGPPTPQISTPLLTTEQQLEAERRAKFVYEIMIDKAPAAVVGLVGRKEYEQSAKDLYLFLQSTVCLKLLVFDLLELLLLSLFPEMDNVFKQLHEEKHQFREFKP</sequence>
<name>A0ACB9SGQ9_9MYRT</name>
<gene>
    <name evidence="1" type="ORF">MLD38_005220</name>
</gene>
<evidence type="ECO:0000313" key="2">
    <source>
        <dbReference type="Proteomes" id="UP001057402"/>
    </source>
</evidence>
<evidence type="ECO:0000313" key="1">
    <source>
        <dbReference type="EMBL" id="KAI4387382.1"/>
    </source>
</evidence>
<organism evidence="1 2">
    <name type="scientific">Melastoma candidum</name>
    <dbReference type="NCBI Taxonomy" id="119954"/>
    <lineage>
        <taxon>Eukaryota</taxon>
        <taxon>Viridiplantae</taxon>
        <taxon>Streptophyta</taxon>
        <taxon>Embryophyta</taxon>
        <taxon>Tracheophyta</taxon>
        <taxon>Spermatophyta</taxon>
        <taxon>Magnoliopsida</taxon>
        <taxon>eudicotyledons</taxon>
        <taxon>Gunneridae</taxon>
        <taxon>Pentapetalae</taxon>
        <taxon>rosids</taxon>
        <taxon>malvids</taxon>
        <taxon>Myrtales</taxon>
        <taxon>Melastomataceae</taxon>
        <taxon>Melastomatoideae</taxon>
        <taxon>Melastomateae</taxon>
        <taxon>Melastoma</taxon>
    </lineage>
</organism>
<accession>A0ACB9SGQ9</accession>
<dbReference type="Proteomes" id="UP001057402">
    <property type="component" value="Chromosome 2"/>
</dbReference>
<comment type="caution">
    <text evidence="1">The sequence shown here is derived from an EMBL/GenBank/DDBJ whole genome shotgun (WGS) entry which is preliminary data.</text>
</comment>
<protein>
    <submittedName>
        <fullName evidence="1">Uncharacterized protein</fullName>
    </submittedName>
</protein>
<proteinExistence type="predicted"/>
<dbReference type="EMBL" id="CM042881">
    <property type="protein sequence ID" value="KAI4387382.1"/>
    <property type="molecule type" value="Genomic_DNA"/>
</dbReference>
<keyword evidence="2" id="KW-1185">Reference proteome</keyword>
<reference evidence="2" key="1">
    <citation type="journal article" date="2023" name="Front. Plant Sci.">
        <title>Chromosomal-level genome assembly of Melastoma candidum provides insights into trichome evolution.</title>
        <authorList>
            <person name="Zhong Y."/>
            <person name="Wu W."/>
            <person name="Sun C."/>
            <person name="Zou P."/>
            <person name="Liu Y."/>
            <person name="Dai S."/>
            <person name="Zhou R."/>
        </authorList>
    </citation>
    <scope>NUCLEOTIDE SEQUENCE [LARGE SCALE GENOMIC DNA]</scope>
</reference>